<keyword evidence="2" id="KW-1185">Reference proteome</keyword>
<evidence type="ECO:0000313" key="2">
    <source>
        <dbReference type="Proteomes" id="UP001054837"/>
    </source>
</evidence>
<comment type="caution">
    <text evidence="1">The sequence shown here is derived from an EMBL/GenBank/DDBJ whole genome shotgun (WGS) entry which is preliminary data.</text>
</comment>
<sequence>MFSRRQWNGMPRREAPSIFMDILISSPSSHTDPNLFPAHESPATQRTFMDTRFNPKEKCFLLGIFFLRSLTLNCSVFTQDLSHKKMSDGRKKRSFIQHCFVIVFRH</sequence>
<dbReference type="EMBL" id="BPLQ01002227">
    <property type="protein sequence ID" value="GIX90175.1"/>
    <property type="molecule type" value="Genomic_DNA"/>
</dbReference>
<reference evidence="1 2" key="1">
    <citation type="submission" date="2021-06" db="EMBL/GenBank/DDBJ databases">
        <title>Caerostris darwini draft genome.</title>
        <authorList>
            <person name="Kono N."/>
            <person name="Arakawa K."/>
        </authorList>
    </citation>
    <scope>NUCLEOTIDE SEQUENCE [LARGE SCALE GENOMIC DNA]</scope>
</reference>
<organism evidence="1 2">
    <name type="scientific">Caerostris darwini</name>
    <dbReference type="NCBI Taxonomy" id="1538125"/>
    <lineage>
        <taxon>Eukaryota</taxon>
        <taxon>Metazoa</taxon>
        <taxon>Ecdysozoa</taxon>
        <taxon>Arthropoda</taxon>
        <taxon>Chelicerata</taxon>
        <taxon>Arachnida</taxon>
        <taxon>Araneae</taxon>
        <taxon>Araneomorphae</taxon>
        <taxon>Entelegynae</taxon>
        <taxon>Araneoidea</taxon>
        <taxon>Araneidae</taxon>
        <taxon>Caerostris</taxon>
    </lineage>
</organism>
<evidence type="ECO:0000313" key="1">
    <source>
        <dbReference type="EMBL" id="GIX90175.1"/>
    </source>
</evidence>
<dbReference type="AlphaFoldDB" id="A0AAV4NZ61"/>
<name>A0AAV4NZ61_9ARAC</name>
<accession>A0AAV4NZ61</accession>
<protein>
    <submittedName>
        <fullName evidence="1">Uncharacterized protein</fullName>
    </submittedName>
</protein>
<proteinExistence type="predicted"/>
<dbReference type="Proteomes" id="UP001054837">
    <property type="component" value="Unassembled WGS sequence"/>
</dbReference>
<gene>
    <name evidence="1" type="ORF">CDAR_559261</name>
</gene>